<keyword evidence="4" id="KW-0050">Antiport</keyword>
<dbReference type="InParanoid" id="A0A423PMM7"/>
<comment type="caution">
    <text evidence="14">The sequence shown here is derived from an EMBL/GenBank/DDBJ whole genome shotgun (WGS) entry which is preliminary data.</text>
</comment>
<name>A0A423PMM7_9GAMM</name>
<evidence type="ECO:0000256" key="6">
    <source>
        <dbReference type="ARBA" id="ARBA00022692"/>
    </source>
</evidence>
<feature type="transmembrane region" description="Helical" evidence="12">
    <location>
        <begin position="328"/>
        <end position="352"/>
    </location>
</feature>
<feature type="transmembrane region" description="Helical" evidence="12">
    <location>
        <begin position="30"/>
        <end position="48"/>
    </location>
</feature>
<evidence type="ECO:0000256" key="11">
    <source>
        <dbReference type="SAM" id="MobiDB-lite"/>
    </source>
</evidence>
<dbReference type="Pfam" id="PF00999">
    <property type="entry name" value="Na_H_Exchanger"/>
    <property type="match status" value="1"/>
</dbReference>
<feature type="transmembrane region" description="Helical" evidence="12">
    <location>
        <begin position="6"/>
        <end position="23"/>
    </location>
</feature>
<evidence type="ECO:0000256" key="9">
    <source>
        <dbReference type="ARBA" id="ARBA00023065"/>
    </source>
</evidence>
<keyword evidence="3" id="KW-0813">Transport</keyword>
<reference evidence="14 15" key="1">
    <citation type="submission" date="2013-10" db="EMBL/GenBank/DDBJ databases">
        <title>Salinisphaera japonica YTM-1 Genome Sequencing.</title>
        <authorList>
            <person name="Lai Q."/>
            <person name="Li C."/>
            <person name="Shao Z."/>
        </authorList>
    </citation>
    <scope>NUCLEOTIDE SEQUENCE [LARGE SCALE GENOMIC DNA]</scope>
    <source>
        <strain evidence="14 15">YTM-1</strain>
    </source>
</reference>
<evidence type="ECO:0000256" key="2">
    <source>
        <dbReference type="ARBA" id="ARBA00005551"/>
    </source>
</evidence>
<evidence type="ECO:0000256" key="3">
    <source>
        <dbReference type="ARBA" id="ARBA00022448"/>
    </source>
</evidence>
<dbReference type="EMBL" id="AYKG01000032">
    <property type="protein sequence ID" value="ROO26874.1"/>
    <property type="molecule type" value="Genomic_DNA"/>
</dbReference>
<dbReference type="GO" id="GO:0005886">
    <property type="term" value="C:plasma membrane"/>
    <property type="evidence" value="ECO:0007669"/>
    <property type="project" value="TreeGrafter"/>
</dbReference>
<keyword evidence="6 12" id="KW-0812">Transmembrane</keyword>
<feature type="transmembrane region" description="Helical" evidence="12">
    <location>
        <begin position="359"/>
        <end position="381"/>
    </location>
</feature>
<dbReference type="Gene3D" id="1.20.1530.20">
    <property type="match status" value="1"/>
</dbReference>
<keyword evidence="8 12" id="KW-1133">Transmembrane helix</keyword>
<dbReference type="InterPro" id="IPR003148">
    <property type="entry name" value="RCK_N"/>
</dbReference>
<evidence type="ECO:0000256" key="5">
    <source>
        <dbReference type="ARBA" id="ARBA00022538"/>
    </source>
</evidence>
<dbReference type="GO" id="GO:1902600">
    <property type="term" value="P:proton transmembrane transport"/>
    <property type="evidence" value="ECO:0007669"/>
    <property type="project" value="InterPro"/>
</dbReference>
<dbReference type="FunCoup" id="A0A423PMM7">
    <property type="interactions" value="421"/>
</dbReference>
<dbReference type="NCBIfam" id="TIGR00932">
    <property type="entry name" value="2a37"/>
    <property type="match status" value="1"/>
</dbReference>
<feature type="transmembrane region" description="Helical" evidence="12">
    <location>
        <begin position="218"/>
        <end position="251"/>
    </location>
</feature>
<dbReference type="FunFam" id="3.40.50.720:FF:000036">
    <property type="entry name" value="Glutathione-regulated potassium-efflux system protein KefB"/>
    <property type="match status" value="1"/>
</dbReference>
<keyword evidence="9" id="KW-0406">Ion transport</keyword>
<dbReference type="InterPro" id="IPR036291">
    <property type="entry name" value="NAD(P)-bd_dom_sf"/>
</dbReference>
<keyword evidence="5" id="KW-0633">Potassium transport</keyword>
<comment type="similarity">
    <text evidence="2">Belongs to the monovalent cation:proton antiporter 2 (CPA2) transporter (TC 2.A.37) family.</text>
</comment>
<evidence type="ECO:0000256" key="4">
    <source>
        <dbReference type="ARBA" id="ARBA00022449"/>
    </source>
</evidence>
<gene>
    <name evidence="14" type="ORF">SAJA_10390</name>
</gene>
<proteinExistence type="inferred from homology"/>
<evidence type="ECO:0000256" key="8">
    <source>
        <dbReference type="ARBA" id="ARBA00022989"/>
    </source>
</evidence>
<comment type="subcellular location">
    <subcellularLocation>
        <location evidence="1">Endomembrane system</location>
        <topology evidence="1">Multi-pass membrane protein</topology>
    </subcellularLocation>
</comment>
<organism evidence="14 15">
    <name type="scientific">Salinisphaera japonica YTM-1</name>
    <dbReference type="NCBI Taxonomy" id="1209778"/>
    <lineage>
        <taxon>Bacteria</taxon>
        <taxon>Pseudomonadati</taxon>
        <taxon>Pseudomonadota</taxon>
        <taxon>Gammaproteobacteria</taxon>
        <taxon>Salinisphaerales</taxon>
        <taxon>Salinisphaeraceae</taxon>
        <taxon>Salinisphaera</taxon>
    </lineage>
</organism>
<dbReference type="Proteomes" id="UP000285310">
    <property type="component" value="Unassembled WGS sequence"/>
</dbReference>
<dbReference type="Gene3D" id="3.40.50.720">
    <property type="entry name" value="NAD(P)-binding Rossmann-like Domain"/>
    <property type="match status" value="1"/>
</dbReference>
<dbReference type="InterPro" id="IPR004771">
    <property type="entry name" value="K/H_exchanger"/>
</dbReference>
<evidence type="ECO:0000256" key="12">
    <source>
        <dbReference type="SAM" id="Phobius"/>
    </source>
</evidence>
<feature type="transmembrane region" description="Helical" evidence="12">
    <location>
        <begin position="188"/>
        <end position="206"/>
    </location>
</feature>
<feature type="transmembrane region" description="Helical" evidence="12">
    <location>
        <begin position="85"/>
        <end position="106"/>
    </location>
</feature>
<keyword evidence="7" id="KW-0630">Potassium</keyword>
<keyword evidence="10 12" id="KW-0472">Membrane</keyword>
<dbReference type="GO" id="GO:0015297">
    <property type="term" value="F:antiporter activity"/>
    <property type="evidence" value="ECO:0007669"/>
    <property type="project" value="UniProtKB-KW"/>
</dbReference>
<dbReference type="PANTHER" id="PTHR46157:SF4">
    <property type="entry name" value="K(+) EFFLUX ANTIPORTER 3, CHLOROPLASTIC"/>
    <property type="match status" value="1"/>
</dbReference>
<evidence type="ECO:0000313" key="14">
    <source>
        <dbReference type="EMBL" id="ROO26874.1"/>
    </source>
</evidence>
<evidence type="ECO:0000259" key="13">
    <source>
        <dbReference type="PROSITE" id="PS51201"/>
    </source>
</evidence>
<feature type="transmembrane region" description="Helical" evidence="12">
    <location>
        <begin position="54"/>
        <end position="73"/>
    </location>
</feature>
<dbReference type="AlphaFoldDB" id="A0A423PMM7"/>
<dbReference type="GO" id="GO:0012505">
    <property type="term" value="C:endomembrane system"/>
    <property type="evidence" value="ECO:0007669"/>
    <property type="project" value="UniProtKB-SubCell"/>
</dbReference>
<feature type="transmembrane region" description="Helical" evidence="12">
    <location>
        <begin position="112"/>
        <end position="135"/>
    </location>
</feature>
<feature type="transmembrane region" description="Helical" evidence="12">
    <location>
        <begin position="296"/>
        <end position="316"/>
    </location>
</feature>
<protein>
    <submittedName>
        <fullName evidence="14">Potassium transporter</fullName>
    </submittedName>
</protein>
<evidence type="ECO:0000256" key="10">
    <source>
        <dbReference type="ARBA" id="ARBA00023136"/>
    </source>
</evidence>
<feature type="region of interest" description="Disordered" evidence="11">
    <location>
        <begin position="585"/>
        <end position="606"/>
    </location>
</feature>
<feature type="domain" description="RCK N-terminal" evidence="13">
    <location>
        <begin position="401"/>
        <end position="522"/>
    </location>
</feature>
<evidence type="ECO:0000256" key="1">
    <source>
        <dbReference type="ARBA" id="ARBA00004127"/>
    </source>
</evidence>
<sequence length="606" mass="64780">MSASLVEIVVFLAAAVIAVPIAQRLKLGSVLGYLLAGVIIGPWGLGLIGQVDEVLHLAEFGVVFLLFIIGLEMQPRRLWALRKAILGLGGLQVVATSVVLGVAAHWVMGLPFLPASVAGAALALSSTAFALQMLAERGELTSRHGRGAFAILLFQDLAVIPILALLPLLSAGHADISVMGGLIKTAKAAGVIGALVVGGHYVLKPVLRVVAATRMQEIFIATALLIVVGTAAIMEAAGISVALGAFVAGVLLADSEYRHELEANVDPFKDLLLGLFFIAVGMSINLGLFASQPVMLIEMTLGLFAIKAIILFGLARRHGLVFPAARNLAAYLGQGGEFAFVILSTAVAHHLFVQAEADLLVATVTLSMVITPAAVAAAAAYNRWRAGASKAPEYDTLEESQHPVIIAGFGRVGGIVARMLRAKRIGFVALEANPAQVDFVRRFGARVYYGDASRLEMLRAAHAEEAKVLVVAIGEIETSLRLVHLVQTNFPHLKIVARARDRRHAYRLMDQGVMVFQRETFLSSIALAGDTMKALGLSRDEIETAKTTFRSHDEARLAEHYEVADDEERLARRVREAAAELESLFERDEAEADADDSRANTKRPKG</sequence>
<dbReference type="RefSeq" id="WP_123658564.1">
    <property type="nucleotide sequence ID" value="NZ_AYKG01000032.1"/>
</dbReference>
<dbReference type="InterPro" id="IPR006153">
    <property type="entry name" value="Cation/H_exchanger_TM"/>
</dbReference>
<feature type="transmembrane region" description="Helical" evidence="12">
    <location>
        <begin position="147"/>
        <end position="168"/>
    </location>
</feature>
<dbReference type="Pfam" id="PF02254">
    <property type="entry name" value="TrkA_N"/>
    <property type="match status" value="1"/>
</dbReference>
<accession>A0A423PMM7</accession>
<dbReference type="GO" id="GO:0006813">
    <property type="term" value="P:potassium ion transport"/>
    <property type="evidence" value="ECO:0007669"/>
    <property type="project" value="UniProtKB-KW"/>
</dbReference>
<keyword evidence="15" id="KW-1185">Reference proteome</keyword>
<evidence type="ECO:0000313" key="15">
    <source>
        <dbReference type="Proteomes" id="UP000285310"/>
    </source>
</evidence>
<dbReference type="PANTHER" id="PTHR46157">
    <property type="entry name" value="K(+) EFFLUX ANTIPORTER 3, CHLOROPLASTIC"/>
    <property type="match status" value="1"/>
</dbReference>
<dbReference type="PROSITE" id="PS51201">
    <property type="entry name" value="RCK_N"/>
    <property type="match status" value="1"/>
</dbReference>
<dbReference type="SUPFAM" id="SSF51735">
    <property type="entry name" value="NAD(P)-binding Rossmann-fold domains"/>
    <property type="match status" value="1"/>
</dbReference>
<dbReference type="OrthoDB" id="9781411at2"/>
<dbReference type="InterPro" id="IPR038770">
    <property type="entry name" value="Na+/solute_symporter_sf"/>
</dbReference>
<evidence type="ECO:0000256" key="7">
    <source>
        <dbReference type="ARBA" id="ARBA00022958"/>
    </source>
</evidence>
<feature type="transmembrane region" description="Helical" evidence="12">
    <location>
        <begin position="271"/>
        <end position="289"/>
    </location>
</feature>
<dbReference type="GO" id="GO:0008324">
    <property type="term" value="F:monoatomic cation transmembrane transporter activity"/>
    <property type="evidence" value="ECO:0007669"/>
    <property type="project" value="InterPro"/>
</dbReference>